<evidence type="ECO:0000259" key="5">
    <source>
        <dbReference type="PROSITE" id="PS51000"/>
    </source>
</evidence>
<reference evidence="6" key="1">
    <citation type="submission" date="2017-10" db="EMBL/GenBank/DDBJ databases">
        <title>Massilia psychrophilum sp. nov., a novel purple-pigmented bacterium isolated from Tianshan glacier, Xinjiang Municipality, China.</title>
        <authorList>
            <person name="Wang H."/>
        </authorList>
    </citation>
    <scope>NUCLEOTIDE SEQUENCE [LARGE SCALE GENOMIC DNA]</scope>
    <source>
        <strain evidence="6">B2</strain>
    </source>
</reference>
<dbReference type="Pfam" id="PF00455">
    <property type="entry name" value="DeoRC"/>
    <property type="match status" value="1"/>
</dbReference>
<dbReference type="SUPFAM" id="SSF46785">
    <property type="entry name" value="Winged helix' DNA-binding domain"/>
    <property type="match status" value="1"/>
</dbReference>
<dbReference type="GO" id="GO:0003700">
    <property type="term" value="F:DNA-binding transcription factor activity"/>
    <property type="evidence" value="ECO:0007669"/>
    <property type="project" value="InterPro"/>
</dbReference>
<dbReference type="KEGG" id="mass:CR152_30950"/>
<evidence type="ECO:0000256" key="2">
    <source>
        <dbReference type="ARBA" id="ARBA00023015"/>
    </source>
</evidence>
<evidence type="ECO:0000313" key="7">
    <source>
        <dbReference type="Proteomes" id="UP000229897"/>
    </source>
</evidence>
<evidence type="ECO:0000256" key="3">
    <source>
        <dbReference type="ARBA" id="ARBA00023125"/>
    </source>
</evidence>
<dbReference type="InterPro" id="IPR050313">
    <property type="entry name" value="Carb_Metab_HTH_regulators"/>
</dbReference>
<proteinExistence type="predicted"/>
<dbReference type="GO" id="GO:0003677">
    <property type="term" value="F:DNA binding"/>
    <property type="evidence" value="ECO:0007669"/>
    <property type="project" value="UniProtKB-KW"/>
</dbReference>
<dbReference type="PANTHER" id="PTHR30363:SF4">
    <property type="entry name" value="GLYCEROL-3-PHOSPHATE REGULON REPRESSOR"/>
    <property type="match status" value="1"/>
</dbReference>
<evidence type="ECO:0000256" key="4">
    <source>
        <dbReference type="ARBA" id="ARBA00023163"/>
    </source>
</evidence>
<dbReference type="Gene3D" id="3.40.50.1360">
    <property type="match status" value="1"/>
</dbReference>
<dbReference type="EMBL" id="CP024608">
    <property type="protein sequence ID" value="ATQ78441.1"/>
    <property type="molecule type" value="Genomic_DNA"/>
</dbReference>
<dbReference type="PRINTS" id="PR00037">
    <property type="entry name" value="HTHLACR"/>
</dbReference>
<dbReference type="SUPFAM" id="SSF100950">
    <property type="entry name" value="NagB/RpiA/CoA transferase-like"/>
    <property type="match status" value="1"/>
</dbReference>
<dbReference type="PROSITE" id="PS00894">
    <property type="entry name" value="HTH_DEOR_1"/>
    <property type="match status" value="1"/>
</dbReference>
<sequence>MPTDPLLLQERHALILQRLQTDGRVLAPDLAQWLQVSEDTIRRDLRDLAAAGLCQKVYGGALRMPLPAAPGGTPAQRRAAQTGRKAHLAAAAVPCVTPGSVVFIDAGSTNLAVAAALGEHRLTVITNAPAVAAALIDKPLIELIVIGGRIHAETGASIGATALRELELISPDLYILGACGVDAQAGVSAIHFEEAEFKRHVASLSKTVLVATTNDKVGTAAPYAVLEAASVSVLVGEHDIDVRQADAFAARGVRVLRAAKP</sequence>
<dbReference type="InterPro" id="IPR037171">
    <property type="entry name" value="NagB/RpiA_transferase-like"/>
</dbReference>
<name>A0A2D2DTY3_9BURK</name>
<dbReference type="AlphaFoldDB" id="A0A2D2DTY3"/>
<dbReference type="SMART" id="SM01134">
    <property type="entry name" value="DeoRC"/>
    <property type="match status" value="1"/>
</dbReference>
<dbReference type="Gene3D" id="1.10.10.10">
    <property type="entry name" value="Winged helix-like DNA-binding domain superfamily/Winged helix DNA-binding domain"/>
    <property type="match status" value="1"/>
</dbReference>
<keyword evidence="1" id="KW-0678">Repressor</keyword>
<keyword evidence="4" id="KW-0804">Transcription</keyword>
<dbReference type="SMART" id="SM00420">
    <property type="entry name" value="HTH_DEOR"/>
    <property type="match status" value="1"/>
</dbReference>
<dbReference type="Pfam" id="PF08220">
    <property type="entry name" value="HTH_DeoR"/>
    <property type="match status" value="1"/>
</dbReference>
<gene>
    <name evidence="6" type="ORF">CR152_30950</name>
</gene>
<dbReference type="PROSITE" id="PS51000">
    <property type="entry name" value="HTH_DEOR_2"/>
    <property type="match status" value="1"/>
</dbReference>
<dbReference type="InterPro" id="IPR018356">
    <property type="entry name" value="Tscrpt_reg_HTH_DeoR_CS"/>
</dbReference>
<dbReference type="PANTHER" id="PTHR30363">
    <property type="entry name" value="HTH-TYPE TRANSCRIPTIONAL REGULATOR SRLR-RELATED"/>
    <property type="match status" value="1"/>
</dbReference>
<keyword evidence="3" id="KW-0238">DNA-binding</keyword>
<dbReference type="RefSeq" id="WP_099881472.1">
    <property type="nucleotide sequence ID" value="NZ_CP024608.1"/>
</dbReference>
<dbReference type="InterPro" id="IPR014036">
    <property type="entry name" value="DeoR-like_C"/>
</dbReference>
<dbReference type="OrthoDB" id="9814815at2"/>
<dbReference type="InterPro" id="IPR036390">
    <property type="entry name" value="WH_DNA-bd_sf"/>
</dbReference>
<dbReference type="InterPro" id="IPR001034">
    <property type="entry name" value="DeoR_HTH"/>
</dbReference>
<keyword evidence="7" id="KW-1185">Reference proteome</keyword>
<dbReference type="InterPro" id="IPR036388">
    <property type="entry name" value="WH-like_DNA-bd_sf"/>
</dbReference>
<feature type="domain" description="HTH deoR-type" evidence="5">
    <location>
        <begin position="8"/>
        <end position="63"/>
    </location>
</feature>
<organism evidence="6 7">
    <name type="scientific">Massilia violaceinigra</name>
    <dbReference type="NCBI Taxonomy" id="2045208"/>
    <lineage>
        <taxon>Bacteria</taxon>
        <taxon>Pseudomonadati</taxon>
        <taxon>Pseudomonadota</taxon>
        <taxon>Betaproteobacteria</taxon>
        <taxon>Burkholderiales</taxon>
        <taxon>Oxalobacteraceae</taxon>
        <taxon>Telluria group</taxon>
        <taxon>Massilia</taxon>
    </lineage>
</organism>
<evidence type="ECO:0000313" key="6">
    <source>
        <dbReference type="EMBL" id="ATQ78441.1"/>
    </source>
</evidence>
<evidence type="ECO:0000256" key="1">
    <source>
        <dbReference type="ARBA" id="ARBA00022491"/>
    </source>
</evidence>
<protein>
    <submittedName>
        <fullName evidence="6">DeoR family transcriptional regulator</fullName>
    </submittedName>
</protein>
<dbReference type="Proteomes" id="UP000229897">
    <property type="component" value="Chromosome"/>
</dbReference>
<accession>A0A2D2DTY3</accession>
<keyword evidence="2" id="KW-0805">Transcription regulation</keyword>